<evidence type="ECO:0000256" key="8">
    <source>
        <dbReference type="RuleBase" id="RU363068"/>
    </source>
</evidence>
<dbReference type="SUPFAM" id="SSF53474">
    <property type="entry name" value="alpha/beta-Hydrolases"/>
    <property type="match status" value="1"/>
</dbReference>
<evidence type="ECO:0000256" key="7">
    <source>
        <dbReference type="PIRSR" id="PIRSR614186-1"/>
    </source>
</evidence>
<comment type="function">
    <text evidence="8">Serine hydrolase involved in the detoxification of formaldehyde.</text>
</comment>
<evidence type="ECO:0000256" key="1">
    <source>
        <dbReference type="ARBA" id="ARBA00005622"/>
    </source>
</evidence>
<evidence type="ECO:0000256" key="6">
    <source>
        <dbReference type="NCBIfam" id="TIGR02821"/>
    </source>
</evidence>
<evidence type="ECO:0000256" key="4">
    <source>
        <dbReference type="ARBA" id="ARBA00022801"/>
    </source>
</evidence>
<evidence type="ECO:0000256" key="5">
    <source>
        <dbReference type="ARBA" id="ARBA00047590"/>
    </source>
</evidence>
<dbReference type="GO" id="GO:0018738">
    <property type="term" value="F:S-formylglutathione hydrolase activity"/>
    <property type="evidence" value="ECO:0007669"/>
    <property type="project" value="UniProtKB-UniRule"/>
</dbReference>
<dbReference type="AlphaFoldDB" id="A0A918QFH8"/>
<accession>A0A918QFH8</accession>
<dbReference type="NCBIfam" id="TIGR02821">
    <property type="entry name" value="fghA_ester_D"/>
    <property type="match status" value="1"/>
</dbReference>
<gene>
    <name evidence="9" type="ORF">GCM10011273_31610</name>
</gene>
<evidence type="ECO:0000256" key="3">
    <source>
        <dbReference type="ARBA" id="ARBA00022487"/>
    </source>
</evidence>
<dbReference type="GO" id="GO:0046294">
    <property type="term" value="P:formaldehyde catabolic process"/>
    <property type="evidence" value="ECO:0007669"/>
    <property type="project" value="InterPro"/>
</dbReference>
<dbReference type="FunFam" id="3.40.50.1820:FF:000002">
    <property type="entry name" value="S-formylglutathione hydrolase"/>
    <property type="match status" value="1"/>
</dbReference>
<organism evidence="9 10">
    <name type="scientific">Asticcacaulis endophyticus</name>
    <dbReference type="NCBI Taxonomy" id="1395890"/>
    <lineage>
        <taxon>Bacteria</taxon>
        <taxon>Pseudomonadati</taxon>
        <taxon>Pseudomonadota</taxon>
        <taxon>Alphaproteobacteria</taxon>
        <taxon>Caulobacterales</taxon>
        <taxon>Caulobacteraceae</taxon>
        <taxon>Asticcacaulis</taxon>
    </lineage>
</organism>
<comment type="similarity">
    <text evidence="1 8">Belongs to the esterase D family.</text>
</comment>
<dbReference type="Proteomes" id="UP000662572">
    <property type="component" value="Unassembled WGS sequence"/>
</dbReference>
<dbReference type="EC" id="3.1.2.12" evidence="2 6"/>
<dbReference type="GO" id="GO:0005829">
    <property type="term" value="C:cytosol"/>
    <property type="evidence" value="ECO:0007669"/>
    <property type="project" value="TreeGrafter"/>
</dbReference>
<keyword evidence="10" id="KW-1185">Reference proteome</keyword>
<dbReference type="RefSeq" id="WP_189488370.1">
    <property type="nucleotide sequence ID" value="NZ_BMZB01000005.1"/>
</dbReference>
<dbReference type="InterPro" id="IPR000801">
    <property type="entry name" value="Esterase-like"/>
</dbReference>
<feature type="active site" description="Charge relay system" evidence="7">
    <location>
        <position position="144"/>
    </location>
</feature>
<dbReference type="PANTHER" id="PTHR10061:SF0">
    <property type="entry name" value="S-FORMYLGLUTATHIONE HYDROLASE"/>
    <property type="match status" value="1"/>
</dbReference>
<dbReference type="GO" id="GO:0052689">
    <property type="term" value="F:carboxylic ester hydrolase activity"/>
    <property type="evidence" value="ECO:0007669"/>
    <property type="project" value="UniProtKB-KW"/>
</dbReference>
<evidence type="ECO:0000313" key="9">
    <source>
        <dbReference type="EMBL" id="GGZ42479.1"/>
    </source>
</evidence>
<dbReference type="EMBL" id="BMZB01000005">
    <property type="protein sequence ID" value="GGZ42479.1"/>
    <property type="molecule type" value="Genomic_DNA"/>
</dbReference>
<dbReference type="Pfam" id="PF00756">
    <property type="entry name" value="Esterase"/>
    <property type="match status" value="1"/>
</dbReference>
<dbReference type="Gene3D" id="3.40.50.1820">
    <property type="entry name" value="alpha/beta hydrolase"/>
    <property type="match status" value="1"/>
</dbReference>
<proteinExistence type="inferred from homology"/>
<keyword evidence="3 8" id="KW-0719">Serine esterase</keyword>
<evidence type="ECO:0000313" key="10">
    <source>
        <dbReference type="Proteomes" id="UP000662572"/>
    </source>
</evidence>
<evidence type="ECO:0000256" key="2">
    <source>
        <dbReference type="ARBA" id="ARBA00012479"/>
    </source>
</evidence>
<dbReference type="InterPro" id="IPR014186">
    <property type="entry name" value="S-formylglutathione_hydrol"/>
</dbReference>
<comment type="catalytic activity">
    <reaction evidence="5 8">
        <text>S-formylglutathione + H2O = formate + glutathione + H(+)</text>
        <dbReference type="Rhea" id="RHEA:14961"/>
        <dbReference type="ChEBI" id="CHEBI:15377"/>
        <dbReference type="ChEBI" id="CHEBI:15378"/>
        <dbReference type="ChEBI" id="CHEBI:15740"/>
        <dbReference type="ChEBI" id="CHEBI:57688"/>
        <dbReference type="ChEBI" id="CHEBI:57925"/>
        <dbReference type="EC" id="3.1.2.12"/>
    </reaction>
</comment>
<reference evidence="9" key="1">
    <citation type="journal article" date="2014" name="Int. J. Syst. Evol. Microbiol.">
        <title>Complete genome sequence of Corynebacterium casei LMG S-19264T (=DSM 44701T), isolated from a smear-ripened cheese.</title>
        <authorList>
            <consortium name="US DOE Joint Genome Institute (JGI-PGF)"/>
            <person name="Walter F."/>
            <person name="Albersmeier A."/>
            <person name="Kalinowski J."/>
            <person name="Ruckert C."/>
        </authorList>
    </citation>
    <scope>NUCLEOTIDE SEQUENCE</scope>
    <source>
        <strain evidence="9">KCTC 32296</strain>
    </source>
</reference>
<dbReference type="InterPro" id="IPR029058">
    <property type="entry name" value="AB_hydrolase_fold"/>
</dbReference>
<dbReference type="PANTHER" id="PTHR10061">
    <property type="entry name" value="S-FORMYLGLUTATHIONE HYDROLASE"/>
    <property type="match status" value="1"/>
</dbReference>
<keyword evidence="4 8" id="KW-0378">Hydrolase</keyword>
<sequence length="277" mass="29900">MEVTAHHRLFGGDLKFVRHEAASTGTSMALSVFVPDGEGPHPVLVWLSGLTCTANNFTEKAGAYKRAAELGLMIVAPDTSPRGDGVANDEGYDLGQGAGFYVDATEAPWAAHFQMESYVTKDVLSLIAEHFPADMTRVGISGHSMGGHGALTLAMNHPHHFKSMSAFAPIASPLNCPWGQKALTAYLGEDRTAWQRHDAAALIAQGRASGFDDILIDQGLGDQFLETQLKPHLLEQAASGAGQKITVRRHAGYDHSYYFITSFIDDHLAFHAERLKG</sequence>
<protein>
    <recommendedName>
        <fullName evidence="2 6">S-formylglutathione hydrolase</fullName>
        <ecNumber evidence="2 6">3.1.2.12</ecNumber>
    </recommendedName>
</protein>
<name>A0A918QFH8_9CAUL</name>
<feature type="active site" description="Charge relay system" evidence="7">
    <location>
        <position position="222"/>
    </location>
</feature>
<comment type="caution">
    <text evidence="9">The sequence shown here is derived from an EMBL/GenBank/DDBJ whole genome shotgun (WGS) entry which is preliminary data.</text>
</comment>
<reference evidence="9" key="2">
    <citation type="submission" date="2020-09" db="EMBL/GenBank/DDBJ databases">
        <authorList>
            <person name="Sun Q."/>
            <person name="Kim S."/>
        </authorList>
    </citation>
    <scope>NUCLEOTIDE SEQUENCE</scope>
    <source>
        <strain evidence="9">KCTC 32296</strain>
    </source>
</reference>
<feature type="active site" description="Charge relay system" evidence="7">
    <location>
        <position position="255"/>
    </location>
</feature>